<protein>
    <submittedName>
        <fullName evidence="1">Uncharacterized protein</fullName>
    </submittedName>
</protein>
<proteinExistence type="predicted"/>
<sequence length="100" mass="12198">MKALEIDDRLESLISELEFKEAKEVIKDSLFTEILYRISKFTDEVNWFNDKYGKTLEEFKKEYESKAEDYEKYDDLMAWEFAQQGKEYWEKKLEELKSVL</sequence>
<evidence type="ECO:0000313" key="1">
    <source>
        <dbReference type="EMBL" id="GFP31500.1"/>
    </source>
</evidence>
<dbReference type="RefSeq" id="WP_176238332.1">
    <property type="nucleotide sequence ID" value="NZ_BLRZ01000368.1"/>
</dbReference>
<accession>A0A6V8PHC3</accession>
<dbReference type="EMBL" id="BLRZ01000368">
    <property type="protein sequence ID" value="GFP31500.1"/>
    <property type="molecule type" value="Genomic_DNA"/>
</dbReference>
<name>A0A6V8PHC3_9ACTN</name>
<dbReference type="AlphaFoldDB" id="A0A6V8PHC3"/>
<reference evidence="1 2" key="1">
    <citation type="journal article" date="2020" name="Front. Microbiol.">
        <title>Single-cell genomics of novel Actinobacteria with the Wood-Ljungdahl pathway discovered in a serpentinizing system.</title>
        <authorList>
            <person name="Merino N."/>
            <person name="Kawai M."/>
            <person name="Boyd E.S."/>
            <person name="Colman D.R."/>
            <person name="McGlynn S.E."/>
            <person name="Nealson K.H."/>
            <person name="Kurokawa K."/>
            <person name="Hongoh Y."/>
        </authorList>
    </citation>
    <scope>NUCLEOTIDE SEQUENCE [LARGE SCALE GENOMIC DNA]</scope>
    <source>
        <strain evidence="1 2">S34</strain>
    </source>
</reference>
<evidence type="ECO:0000313" key="2">
    <source>
        <dbReference type="Proteomes" id="UP000588083"/>
    </source>
</evidence>
<comment type="caution">
    <text evidence="1">The sequence shown here is derived from an EMBL/GenBank/DDBJ whole genome shotgun (WGS) entry which is preliminary data.</text>
</comment>
<organism evidence="1 2">
    <name type="scientific">Candidatus Hakubella thermalkaliphila</name>
    <dbReference type="NCBI Taxonomy" id="2754717"/>
    <lineage>
        <taxon>Bacteria</taxon>
        <taxon>Bacillati</taxon>
        <taxon>Actinomycetota</taxon>
        <taxon>Actinomycetota incertae sedis</taxon>
        <taxon>Candidatus Hakubellales</taxon>
        <taxon>Candidatus Hakubellaceae</taxon>
        <taxon>Candidatus Hakubella</taxon>
    </lineage>
</organism>
<gene>
    <name evidence="1" type="ORF">HKBW3S34_02420</name>
</gene>
<dbReference type="Proteomes" id="UP000588083">
    <property type="component" value="Unassembled WGS sequence"/>
</dbReference>
<keyword evidence="2" id="KW-1185">Reference proteome</keyword>